<reference evidence="2 3" key="1">
    <citation type="submission" date="2019-02" db="EMBL/GenBank/DDBJ databases">
        <title>Deep-cultivation of Planctomycetes and their phenomic and genomic characterization uncovers novel biology.</title>
        <authorList>
            <person name="Wiegand S."/>
            <person name="Jogler M."/>
            <person name="Boedeker C."/>
            <person name="Pinto D."/>
            <person name="Vollmers J."/>
            <person name="Rivas-Marin E."/>
            <person name="Kohn T."/>
            <person name="Peeters S.H."/>
            <person name="Heuer A."/>
            <person name="Rast P."/>
            <person name="Oberbeckmann S."/>
            <person name="Bunk B."/>
            <person name="Jeske O."/>
            <person name="Meyerdierks A."/>
            <person name="Storesund J.E."/>
            <person name="Kallscheuer N."/>
            <person name="Luecker S."/>
            <person name="Lage O.M."/>
            <person name="Pohl T."/>
            <person name="Merkel B.J."/>
            <person name="Hornburger P."/>
            <person name="Mueller R.-W."/>
            <person name="Bruemmer F."/>
            <person name="Labrenz M."/>
            <person name="Spormann A.M."/>
            <person name="Op Den Camp H."/>
            <person name="Overmann J."/>
            <person name="Amann R."/>
            <person name="Jetten M.S.M."/>
            <person name="Mascher T."/>
            <person name="Medema M.H."/>
            <person name="Devos D.P."/>
            <person name="Kaster A.-K."/>
            <person name="Ovreas L."/>
            <person name="Rohde M."/>
            <person name="Galperin M.Y."/>
            <person name="Jogler C."/>
        </authorList>
    </citation>
    <scope>NUCLEOTIDE SEQUENCE [LARGE SCALE GENOMIC DNA]</scope>
    <source>
        <strain evidence="2 3">Poly41</strain>
    </source>
</reference>
<name>A0A5C6CXJ1_9BACT</name>
<organism evidence="2 3">
    <name type="scientific">Novipirellula artificiosorum</name>
    <dbReference type="NCBI Taxonomy" id="2528016"/>
    <lineage>
        <taxon>Bacteria</taxon>
        <taxon>Pseudomonadati</taxon>
        <taxon>Planctomycetota</taxon>
        <taxon>Planctomycetia</taxon>
        <taxon>Pirellulales</taxon>
        <taxon>Pirellulaceae</taxon>
        <taxon>Novipirellula</taxon>
    </lineage>
</organism>
<comment type="caution">
    <text evidence="2">The sequence shown here is derived from an EMBL/GenBank/DDBJ whole genome shotgun (WGS) entry which is preliminary data.</text>
</comment>
<evidence type="ECO:0000259" key="1">
    <source>
        <dbReference type="PROSITE" id="PS50075"/>
    </source>
</evidence>
<dbReference type="InterPro" id="IPR036736">
    <property type="entry name" value="ACP-like_sf"/>
</dbReference>
<dbReference type="RefSeq" id="WP_146531390.1">
    <property type="nucleotide sequence ID" value="NZ_SJPV01000023.1"/>
</dbReference>
<evidence type="ECO:0000313" key="2">
    <source>
        <dbReference type="EMBL" id="TWU29158.1"/>
    </source>
</evidence>
<dbReference type="OrthoDB" id="7065718at2"/>
<dbReference type="Gene3D" id="1.10.1200.10">
    <property type="entry name" value="ACP-like"/>
    <property type="match status" value="1"/>
</dbReference>
<sequence length="100" mass="10903">MTTLTDCQIRDLILDAITNLNLGRESDQQLDTTEDARIFGQGSPLESLGLVTLLMDIEDALADEGVEVSLSDARAMSRKSSPYRDVPTLVAFIEELEASS</sequence>
<dbReference type="Proteomes" id="UP000319143">
    <property type="component" value="Unassembled WGS sequence"/>
</dbReference>
<keyword evidence="3" id="KW-1185">Reference proteome</keyword>
<proteinExistence type="predicted"/>
<gene>
    <name evidence="2" type="ORF">Poly41_67300</name>
</gene>
<dbReference type="AlphaFoldDB" id="A0A5C6CXJ1"/>
<feature type="domain" description="Carrier" evidence="1">
    <location>
        <begin position="8"/>
        <end position="97"/>
    </location>
</feature>
<dbReference type="InterPro" id="IPR009081">
    <property type="entry name" value="PP-bd_ACP"/>
</dbReference>
<protein>
    <recommendedName>
        <fullName evidence="1">Carrier domain-containing protein</fullName>
    </recommendedName>
</protein>
<dbReference type="EMBL" id="SJPV01000023">
    <property type="protein sequence ID" value="TWU29158.1"/>
    <property type="molecule type" value="Genomic_DNA"/>
</dbReference>
<dbReference type="PROSITE" id="PS50075">
    <property type="entry name" value="CARRIER"/>
    <property type="match status" value="1"/>
</dbReference>
<evidence type="ECO:0000313" key="3">
    <source>
        <dbReference type="Proteomes" id="UP000319143"/>
    </source>
</evidence>
<accession>A0A5C6CXJ1</accession>